<dbReference type="SUPFAM" id="SSF54211">
    <property type="entry name" value="Ribosomal protein S5 domain 2-like"/>
    <property type="match status" value="1"/>
</dbReference>
<dbReference type="EC" id="3.4.21.53" evidence="1"/>
<organism evidence="5 6">
    <name type="scientific">Corynebacterium sphenisci DSM 44792</name>
    <dbReference type="NCBI Taxonomy" id="1437874"/>
    <lineage>
        <taxon>Bacteria</taxon>
        <taxon>Bacillati</taxon>
        <taxon>Actinomycetota</taxon>
        <taxon>Actinomycetes</taxon>
        <taxon>Mycobacteriales</taxon>
        <taxon>Corynebacteriaceae</taxon>
        <taxon>Corynebacterium</taxon>
    </lineage>
</organism>
<proteinExistence type="inferred from homology"/>
<dbReference type="InterPro" id="IPR020568">
    <property type="entry name" value="Ribosomal_Su5_D2-typ_SF"/>
</dbReference>
<evidence type="ECO:0000259" key="4">
    <source>
        <dbReference type="PROSITE" id="PS51786"/>
    </source>
</evidence>
<comment type="similarity">
    <text evidence="1">Belongs to the peptidase S16 family.</text>
</comment>
<dbReference type="GO" id="GO:0030163">
    <property type="term" value="P:protein catabolic process"/>
    <property type="evidence" value="ECO:0007669"/>
    <property type="project" value="InterPro"/>
</dbReference>
<feature type="signal peptide" evidence="2">
    <location>
        <begin position="1"/>
        <end position="32"/>
    </location>
</feature>
<dbReference type="AlphaFoldDB" id="A0A1L7CWG8"/>
<dbReference type="InterPro" id="IPR027065">
    <property type="entry name" value="Lon_Prtase"/>
</dbReference>
<dbReference type="SMART" id="SM00228">
    <property type="entry name" value="PDZ"/>
    <property type="match status" value="1"/>
</dbReference>
<feature type="active site" evidence="1">
    <location>
        <position position="286"/>
    </location>
</feature>
<dbReference type="GO" id="GO:0004252">
    <property type="term" value="F:serine-type endopeptidase activity"/>
    <property type="evidence" value="ECO:0007669"/>
    <property type="project" value="UniProtKB-UniRule"/>
</dbReference>
<dbReference type="Proteomes" id="UP000185469">
    <property type="component" value="Chromosome"/>
</dbReference>
<feature type="domain" description="PDZ" evidence="3">
    <location>
        <begin position="115"/>
        <end position="195"/>
    </location>
</feature>
<keyword evidence="2" id="KW-0732">Signal</keyword>
<feature type="active site" evidence="1">
    <location>
        <position position="241"/>
    </location>
</feature>
<keyword evidence="1" id="KW-0720">Serine protease</keyword>
<feature type="domain" description="Lon proteolytic" evidence="4">
    <location>
        <begin position="233"/>
        <end position="334"/>
    </location>
</feature>
<sequence length="342" mass="34558">MNRRIRTLVAGAVPIVALGALLASPAAIVPFAAEGPGPVFDVLGEVEGAPAIEISGTAEDDPSAGRLDMTTVAVSHNLPLSRAIGMWADPDQQIVPIEVVFPPGLSTEEVERRNEVMFADSEANATAAALRALGRPVQVAVARVLDDGPAAGVLEEGDVVLAVDGVGVTGPRELQDAVGAHAPGEEVTLRVARDGAERELAVRLGEHPEDPARGHLGVGIAARPGEGVRVDYNVSGIGGPSAGLIMTLALVDKLSPGDLTGGRHIAGTGTIDGIGTVGEIGGITHKIAAAREAGAELFLVPEANCAEALTADAGRMPLVRVRDLDGALAALADPAAAPRCGA</sequence>
<keyword evidence="6" id="KW-1185">Reference proteome</keyword>
<evidence type="ECO:0000256" key="1">
    <source>
        <dbReference type="PROSITE-ProRule" id="PRU01122"/>
    </source>
</evidence>
<evidence type="ECO:0000256" key="2">
    <source>
        <dbReference type="SAM" id="SignalP"/>
    </source>
</evidence>
<evidence type="ECO:0000259" key="3">
    <source>
        <dbReference type="PROSITE" id="PS50106"/>
    </source>
</evidence>
<dbReference type="OrthoDB" id="2356897at2"/>
<dbReference type="STRING" id="1437874.CSPHI_02840"/>
<dbReference type="InterPro" id="IPR036034">
    <property type="entry name" value="PDZ_sf"/>
</dbReference>
<dbReference type="InterPro" id="IPR014721">
    <property type="entry name" value="Ribsml_uS5_D2-typ_fold_subgr"/>
</dbReference>
<dbReference type="PANTHER" id="PTHR10046">
    <property type="entry name" value="ATP DEPENDENT LON PROTEASE FAMILY MEMBER"/>
    <property type="match status" value="1"/>
</dbReference>
<dbReference type="PROSITE" id="PS50106">
    <property type="entry name" value="PDZ"/>
    <property type="match status" value="1"/>
</dbReference>
<evidence type="ECO:0000313" key="6">
    <source>
        <dbReference type="Proteomes" id="UP000185469"/>
    </source>
</evidence>
<dbReference type="EMBL" id="CP009248">
    <property type="protein sequence ID" value="APT90184.1"/>
    <property type="molecule type" value="Genomic_DNA"/>
</dbReference>
<name>A0A1L7CWG8_9CORY</name>
<keyword evidence="1" id="KW-0378">Hydrolase</keyword>
<dbReference type="RefSeq" id="WP_075691409.1">
    <property type="nucleotide sequence ID" value="NZ_CP009248.1"/>
</dbReference>
<gene>
    <name evidence="5" type="ORF">CSPHI_02840</name>
</gene>
<dbReference type="Pfam" id="PF13180">
    <property type="entry name" value="PDZ_2"/>
    <property type="match status" value="1"/>
</dbReference>
<dbReference type="GO" id="GO:0004176">
    <property type="term" value="F:ATP-dependent peptidase activity"/>
    <property type="evidence" value="ECO:0007669"/>
    <property type="project" value="UniProtKB-UniRule"/>
</dbReference>
<dbReference type="Gene3D" id="2.30.42.10">
    <property type="match status" value="1"/>
</dbReference>
<reference evidence="5 6" key="1">
    <citation type="submission" date="2014-08" db="EMBL/GenBank/DDBJ databases">
        <title>Complete genome sequence of Corynebacterium sphenisci CECT 5990(T) (=DSM 44792(T)), isolated from healthy wild penguins.</title>
        <authorList>
            <person name="Ruckert C."/>
            <person name="Albersmeier A."/>
            <person name="Winkler A."/>
            <person name="Kalinowski J."/>
        </authorList>
    </citation>
    <scope>NUCLEOTIDE SEQUENCE [LARGE SCALE GENOMIC DNA]</scope>
    <source>
        <strain evidence="5 6">DSM 44792</strain>
    </source>
</reference>
<dbReference type="GO" id="GO:0005524">
    <property type="term" value="F:ATP binding"/>
    <property type="evidence" value="ECO:0007669"/>
    <property type="project" value="InterPro"/>
</dbReference>
<dbReference type="GO" id="GO:0006508">
    <property type="term" value="P:proteolysis"/>
    <property type="evidence" value="ECO:0007669"/>
    <property type="project" value="UniProtKB-KW"/>
</dbReference>
<accession>A0A1L7CWG8</accession>
<protein>
    <recommendedName>
        <fullName evidence="1">endopeptidase La</fullName>
        <ecNumber evidence="1">3.4.21.53</ecNumber>
    </recommendedName>
</protein>
<dbReference type="KEGG" id="csph:CSPHI_02840"/>
<keyword evidence="1" id="KW-0645">Protease</keyword>
<evidence type="ECO:0000313" key="5">
    <source>
        <dbReference type="EMBL" id="APT90184.1"/>
    </source>
</evidence>
<comment type="catalytic activity">
    <reaction evidence="1">
        <text>Hydrolysis of proteins in presence of ATP.</text>
        <dbReference type="EC" id="3.4.21.53"/>
    </reaction>
</comment>
<dbReference type="InterPro" id="IPR001478">
    <property type="entry name" value="PDZ"/>
</dbReference>
<dbReference type="Gene3D" id="3.30.230.10">
    <property type="match status" value="1"/>
</dbReference>
<dbReference type="SUPFAM" id="SSF50156">
    <property type="entry name" value="PDZ domain-like"/>
    <property type="match status" value="1"/>
</dbReference>
<dbReference type="PROSITE" id="PS51786">
    <property type="entry name" value="LON_PROTEOLYTIC"/>
    <property type="match status" value="1"/>
</dbReference>
<dbReference type="InterPro" id="IPR008269">
    <property type="entry name" value="Lon_proteolytic"/>
</dbReference>
<dbReference type="Pfam" id="PF05362">
    <property type="entry name" value="Lon_C"/>
    <property type="match status" value="1"/>
</dbReference>
<feature type="chain" id="PRO_5012701945" description="endopeptidase La" evidence="2">
    <location>
        <begin position="33"/>
        <end position="342"/>
    </location>
</feature>